<sequence length="83" mass="9778">MREEVPVNPVREPMFWIASGLFLFNAGEFLYVSLSNILFSDWQKWEPVINQINNNLVVLLYATIAIGIITMARKQWIQKHHNY</sequence>
<name>A0A7G5XEH8_9BACT</name>
<keyword evidence="1" id="KW-1133">Transmembrane helix</keyword>
<protein>
    <submittedName>
        <fullName evidence="2">Uncharacterized protein</fullName>
    </submittedName>
</protein>
<organism evidence="2 3">
    <name type="scientific">Lacibacter sediminis</name>
    <dbReference type="NCBI Taxonomy" id="2760713"/>
    <lineage>
        <taxon>Bacteria</taxon>
        <taxon>Pseudomonadati</taxon>
        <taxon>Bacteroidota</taxon>
        <taxon>Chitinophagia</taxon>
        <taxon>Chitinophagales</taxon>
        <taxon>Chitinophagaceae</taxon>
        <taxon>Lacibacter</taxon>
    </lineage>
</organism>
<evidence type="ECO:0000313" key="2">
    <source>
        <dbReference type="EMBL" id="QNA43881.1"/>
    </source>
</evidence>
<keyword evidence="1" id="KW-0812">Transmembrane</keyword>
<reference evidence="3" key="1">
    <citation type="submission" date="2020-08" db="EMBL/GenBank/DDBJ databases">
        <title>Lacibacter sp. S13-6-6 genome sequencing.</title>
        <authorList>
            <person name="Jin L."/>
        </authorList>
    </citation>
    <scope>NUCLEOTIDE SEQUENCE [LARGE SCALE GENOMIC DNA]</scope>
    <source>
        <strain evidence="3">S13-6-6</strain>
    </source>
</reference>
<accession>A0A7G5XEH8</accession>
<dbReference type="EMBL" id="CP060007">
    <property type="protein sequence ID" value="QNA43881.1"/>
    <property type="molecule type" value="Genomic_DNA"/>
</dbReference>
<evidence type="ECO:0000313" key="3">
    <source>
        <dbReference type="Proteomes" id="UP000515344"/>
    </source>
</evidence>
<keyword evidence="3" id="KW-1185">Reference proteome</keyword>
<gene>
    <name evidence="2" type="ORF">H4075_17660</name>
</gene>
<dbReference type="KEGG" id="lacs:H4075_17660"/>
<dbReference type="RefSeq" id="WP_182802143.1">
    <property type="nucleotide sequence ID" value="NZ_CP060007.1"/>
</dbReference>
<evidence type="ECO:0000256" key="1">
    <source>
        <dbReference type="SAM" id="Phobius"/>
    </source>
</evidence>
<dbReference type="Proteomes" id="UP000515344">
    <property type="component" value="Chromosome"/>
</dbReference>
<keyword evidence="1" id="KW-0472">Membrane</keyword>
<feature type="transmembrane region" description="Helical" evidence="1">
    <location>
        <begin position="12"/>
        <end position="32"/>
    </location>
</feature>
<proteinExistence type="predicted"/>
<feature type="transmembrane region" description="Helical" evidence="1">
    <location>
        <begin position="52"/>
        <end position="72"/>
    </location>
</feature>
<dbReference type="AlphaFoldDB" id="A0A7G5XEH8"/>